<keyword evidence="14" id="KW-0560">Oxidoreductase</keyword>
<dbReference type="Pfam" id="PF01493">
    <property type="entry name" value="GXGXG"/>
    <property type="match status" value="1"/>
</dbReference>
<evidence type="ECO:0000259" key="24">
    <source>
        <dbReference type="Pfam" id="PF07992"/>
    </source>
</evidence>
<reference evidence="26" key="1">
    <citation type="submission" date="2020-11" db="EMBL/GenBank/DDBJ databases">
        <authorList>
            <person name="Tran Van P."/>
        </authorList>
    </citation>
    <scope>NUCLEOTIDE SEQUENCE</scope>
</reference>
<evidence type="ECO:0000256" key="19">
    <source>
        <dbReference type="ARBA" id="ARBA00024383"/>
    </source>
</evidence>
<feature type="domain" description="Glutamate synthase central-N" evidence="23">
    <location>
        <begin position="207"/>
        <end position="288"/>
    </location>
</feature>
<dbReference type="GO" id="GO:0016040">
    <property type="term" value="F:glutamate synthase (NADH) activity"/>
    <property type="evidence" value="ECO:0007669"/>
    <property type="project" value="UniProtKB-EC"/>
</dbReference>
<dbReference type="InterPro" id="IPR002489">
    <property type="entry name" value="Glu_synth_asu_C"/>
</dbReference>
<keyword evidence="13" id="KW-0315">Glutamine amidotransferase</keyword>
<dbReference type="InterPro" id="IPR006005">
    <property type="entry name" value="Glut_synth_ssu1"/>
</dbReference>
<feature type="domain" description="Glutamate synthase alpha subunit C-terminal" evidence="21">
    <location>
        <begin position="754"/>
        <end position="942"/>
    </location>
</feature>
<keyword evidence="11" id="KW-0479">Metal-binding</keyword>
<keyword evidence="9" id="KW-0285">Flavoprotein</keyword>
<evidence type="ECO:0000256" key="17">
    <source>
        <dbReference type="ARBA" id="ARBA00023164"/>
    </source>
</evidence>
<dbReference type="InterPro" id="IPR013785">
    <property type="entry name" value="Aldolase_TIM"/>
</dbReference>
<evidence type="ECO:0000259" key="25">
    <source>
        <dbReference type="Pfam" id="PF14691"/>
    </source>
</evidence>
<dbReference type="InterPro" id="IPR006982">
    <property type="entry name" value="Glu_synth_centr_N"/>
</dbReference>
<sequence>MQSMTIDMTYPVSEGGDGILATIDRVCKEACEAAKSGYQFLILSDRSVSPERLVYTLSSNPKNNHYFWYIVLSWIGDIRVMPYGGGKRCVEADARSRVPVSALLCLGATHHFLIEARQRMKVALLLETGEARILRGAGIGVKPVSGDDLRERSRVVVLIERDFNRHALPRVGVLAFLEGGGGVLLLRLLARERVPVPGPMNQGLVGAEVHHMCVLIGYGCDAICPYLVLETMFQLRKEGVIDRYLKDFDVFGNYAAAMERGIAKVMAKMGISTMLSYKGAQIFEAVGLGPEIIDKCFKNSASRLGGITFRHLAEETFDRHRIAFDSKECDSLILRNPGFYHWRNGGEQHVNDPLSIARLQEASKSNSPETYRQYVEDAIKSIRACTLRGQLEFIPSEKPIDLSEVEPASEIVKRFATGAMSFGSISYEAHTSLAIAMNRVGGKSNTGEGGRQNNHIAPLKNEKNKELMKFCESPDRYLYHDPEYNLRSAIKQVASGRFGVTATYLANSDEIQIKMAQGAKPGEGGELPGYKAKAEHITISGHDGGTGASSWTGIKGAGLPWELGIAETHQVLTLNDLRSRIVLQVDGQIRTGFDVLIGGMLGADEFGFSTAPLIVLGCTMMRKCHLNTCPVGIATQDPILRRKFQGKPEHVINYLFLLAEEVRGYMACLGVRKFQDLIGRTDWLRVRKDVSGKSSFLDFSAVLQNASSLSPDVNIVAASVPQDFQLDSRLDSVLIEKAKDVLEKKAKKVDIEMEVENSQRTFAATLSYQIALKSLFGRKFGEIGLPDHSINIKLKGSSGQSFCAFLARGIHVTLEGDANDYVGKGLSGGEVVIFPPKDMGEDFKSEENVIAGNVCLYGATSGKAFFRGVVAERFCVRNSGAFAVVEGVGDHGCEYMTGGRVVILGPTGRNFAAGMSGGIAYVYDPHGTFKKKCNTVMVELLPLLFDEDIQLVYRLLIEFYEKTDSQVAKRILDQWPHPTKKFIKVFPFEYQRAMRQVQGRALVYQGSRSLSRQGSSISQTDFLFPPGSPTVKSGHEVHDTAPIKDIEDVLRDGHIERQCEFDRGFVKYRREIGVYRPAETRMKDWEEIYNFEHVRRGLRVQAARCMDCGVPFCQSAHGCPLGNIIPRWNDFVFHGEWKEALHQLLQTNNFPEFTGRVCPAPCEGACVLGINEPAVTIKNIECAIIDHAFEQGWIIPQPPKIRTGKKVAVIGSGPAGLAAAHQLNKVGHLVTVFERNDNIGGLLEYGIPTMKLSRKVVQRRVDLMAEEGIIFRTNANIGKDIPTKEIYDGYDAMVLCLGATWPRDLPLPGRNLNGIYFAMDFLETWQKTQMGTNIDFEKYSAKGKKVMVIGGGDTGCDCIATSLRMGAEEIKTLEILPKPPPHRGSDNPWPQWPKVFKVDYGHDEVKVKFGRDPRLYNTMTKEFLDDGNGNVRGVRTVKVEWRKDDRGRWEMKEVEGSEAVHETDMVLLAMGFLGPEKDIIDQLSLQLDPRSNINTLDGQYSTSIPRVFAAGDCRRGQSLVVWAIMEGRQAAREIDLFLMGDSSLPGPGGVIQILHPQG</sequence>
<keyword evidence="18" id="KW-0003">3Fe-4S</keyword>
<dbReference type="SUPFAM" id="SSF51395">
    <property type="entry name" value="FMN-linked oxidoreductases"/>
    <property type="match status" value="3"/>
</dbReference>
<comment type="cofactor">
    <cofactor evidence="2">
        <name>[3Fe-4S] cluster</name>
        <dbReference type="ChEBI" id="CHEBI:21137"/>
    </cofactor>
</comment>
<evidence type="ECO:0000259" key="21">
    <source>
        <dbReference type="Pfam" id="PF01493"/>
    </source>
</evidence>
<evidence type="ECO:0000256" key="3">
    <source>
        <dbReference type="ARBA" id="ARBA00001974"/>
    </source>
</evidence>
<evidence type="ECO:0000256" key="18">
    <source>
        <dbReference type="ARBA" id="ARBA00023291"/>
    </source>
</evidence>
<dbReference type="PANTHER" id="PTHR43100">
    <property type="entry name" value="GLUTAMATE SYNTHASE [NADPH] SMALL CHAIN"/>
    <property type="match status" value="1"/>
</dbReference>
<evidence type="ECO:0000256" key="9">
    <source>
        <dbReference type="ARBA" id="ARBA00022630"/>
    </source>
</evidence>
<dbReference type="GO" id="GO:0016639">
    <property type="term" value="F:oxidoreductase activity, acting on the CH-NH2 group of donors, NAD or NADP as acceptor"/>
    <property type="evidence" value="ECO:0007669"/>
    <property type="project" value="InterPro"/>
</dbReference>
<accession>A0A7R8X7Y6</accession>
<dbReference type="InterPro" id="IPR036188">
    <property type="entry name" value="FAD/NAD-bd_sf"/>
</dbReference>
<feature type="domain" description="Glutamate synthase central-N" evidence="23">
    <location>
        <begin position="2"/>
        <end position="53"/>
    </location>
</feature>
<dbReference type="InterPro" id="IPR002932">
    <property type="entry name" value="Glu_synthdom"/>
</dbReference>
<evidence type="ECO:0000256" key="10">
    <source>
        <dbReference type="ARBA" id="ARBA00022643"/>
    </source>
</evidence>
<evidence type="ECO:0000256" key="14">
    <source>
        <dbReference type="ARBA" id="ARBA00023002"/>
    </source>
</evidence>
<dbReference type="Proteomes" id="UP000677054">
    <property type="component" value="Unassembled WGS sequence"/>
</dbReference>
<name>A0A7R8X7Y6_9CRUS</name>
<comment type="pathway">
    <text evidence="4">Energy metabolism; nitrogen metabolism.</text>
</comment>
<dbReference type="Pfam" id="PF01645">
    <property type="entry name" value="Glu_synthase"/>
    <property type="match status" value="1"/>
</dbReference>
<dbReference type="PANTHER" id="PTHR43100:SF1">
    <property type="entry name" value="GLUTAMATE SYNTHASE [NADPH] SMALL CHAIN"/>
    <property type="match status" value="1"/>
</dbReference>
<evidence type="ECO:0000256" key="2">
    <source>
        <dbReference type="ARBA" id="ARBA00001927"/>
    </source>
</evidence>
<dbReference type="PRINTS" id="PR00419">
    <property type="entry name" value="ADXRDTASE"/>
</dbReference>
<evidence type="ECO:0000256" key="8">
    <source>
        <dbReference type="ARBA" id="ARBA00022605"/>
    </source>
</evidence>
<evidence type="ECO:0000256" key="4">
    <source>
        <dbReference type="ARBA" id="ARBA00004802"/>
    </source>
</evidence>
<dbReference type="Gene3D" id="1.10.1060.10">
    <property type="entry name" value="Alpha-helical ferredoxin"/>
    <property type="match status" value="1"/>
</dbReference>
<dbReference type="SUPFAM" id="SSF46548">
    <property type="entry name" value="alpha-helical ferredoxin"/>
    <property type="match status" value="1"/>
</dbReference>
<proteinExistence type="inferred from homology"/>
<gene>
    <name evidence="26" type="ORF">DSTB1V02_LOCUS5576</name>
</gene>
<dbReference type="SUPFAM" id="SSF51971">
    <property type="entry name" value="Nucleotide-binding domain"/>
    <property type="match status" value="2"/>
</dbReference>
<evidence type="ECO:0000256" key="20">
    <source>
        <dbReference type="ARBA" id="ARBA00048867"/>
    </source>
</evidence>
<dbReference type="UniPathway" id="UPA00045"/>
<dbReference type="UniPathway" id="UPA00634">
    <property type="reaction ID" value="UER00690"/>
</dbReference>
<dbReference type="NCBIfam" id="TIGR01317">
    <property type="entry name" value="GOGAT_sm_gam"/>
    <property type="match status" value="1"/>
</dbReference>
<dbReference type="EC" id="1.4.1.14" evidence="19"/>
<comment type="catalytic activity">
    <reaction evidence="20">
        <text>2 L-glutamate + NAD(+) = L-glutamine + 2-oxoglutarate + NADH + H(+)</text>
        <dbReference type="Rhea" id="RHEA:13753"/>
        <dbReference type="ChEBI" id="CHEBI:15378"/>
        <dbReference type="ChEBI" id="CHEBI:16810"/>
        <dbReference type="ChEBI" id="CHEBI:29985"/>
        <dbReference type="ChEBI" id="CHEBI:57540"/>
        <dbReference type="ChEBI" id="CHEBI:57945"/>
        <dbReference type="ChEBI" id="CHEBI:58359"/>
        <dbReference type="EC" id="1.4.1.14"/>
    </reaction>
</comment>
<evidence type="ECO:0000256" key="13">
    <source>
        <dbReference type="ARBA" id="ARBA00022962"/>
    </source>
</evidence>
<dbReference type="Pfam" id="PF07992">
    <property type="entry name" value="Pyr_redox_2"/>
    <property type="match status" value="1"/>
</dbReference>
<dbReference type="Pfam" id="PF14691">
    <property type="entry name" value="Fer4_20"/>
    <property type="match status" value="1"/>
</dbReference>
<dbReference type="InterPro" id="IPR028261">
    <property type="entry name" value="DPD_II"/>
</dbReference>
<keyword evidence="15" id="KW-0408">Iron</keyword>
<dbReference type="SUPFAM" id="SSF69336">
    <property type="entry name" value="Alpha subunit of glutamate synthase, C-terminal domain"/>
    <property type="match status" value="1"/>
</dbReference>
<organism evidence="26">
    <name type="scientific">Darwinula stevensoni</name>
    <dbReference type="NCBI Taxonomy" id="69355"/>
    <lineage>
        <taxon>Eukaryota</taxon>
        <taxon>Metazoa</taxon>
        <taxon>Ecdysozoa</taxon>
        <taxon>Arthropoda</taxon>
        <taxon>Crustacea</taxon>
        <taxon>Oligostraca</taxon>
        <taxon>Ostracoda</taxon>
        <taxon>Podocopa</taxon>
        <taxon>Podocopida</taxon>
        <taxon>Darwinulocopina</taxon>
        <taxon>Darwinuloidea</taxon>
        <taxon>Darwinulidae</taxon>
        <taxon>Darwinula</taxon>
    </lineage>
</organism>
<comment type="cofactor">
    <cofactor evidence="1">
        <name>FMN</name>
        <dbReference type="ChEBI" id="CHEBI:58210"/>
    </cofactor>
</comment>
<dbReference type="Gene3D" id="3.20.20.70">
    <property type="entry name" value="Aldolase class I"/>
    <property type="match status" value="4"/>
</dbReference>
<dbReference type="InterPro" id="IPR051394">
    <property type="entry name" value="Glutamate_Synthase"/>
</dbReference>
<keyword evidence="16" id="KW-0411">Iron-sulfur</keyword>
<dbReference type="EMBL" id="LR900448">
    <property type="protein sequence ID" value="CAD7245709.1"/>
    <property type="molecule type" value="Genomic_DNA"/>
</dbReference>
<dbReference type="FunFam" id="2.160.20.60:FF:000001">
    <property type="entry name" value="Glutamate synthase, large subunit"/>
    <property type="match status" value="1"/>
</dbReference>
<dbReference type="Gene3D" id="3.40.50.720">
    <property type="entry name" value="NAD(P)-binding Rossmann-like Domain"/>
    <property type="match status" value="1"/>
</dbReference>
<dbReference type="CDD" id="cd00982">
    <property type="entry name" value="gltB_C"/>
    <property type="match status" value="1"/>
</dbReference>
<dbReference type="Gene3D" id="3.50.50.60">
    <property type="entry name" value="FAD/NAD(P)-binding domain"/>
    <property type="match status" value="1"/>
</dbReference>
<evidence type="ECO:0000256" key="11">
    <source>
        <dbReference type="ARBA" id="ARBA00022723"/>
    </source>
</evidence>
<dbReference type="InterPro" id="IPR023753">
    <property type="entry name" value="FAD/NAD-binding_dom"/>
</dbReference>
<keyword evidence="17" id="KW-0314">Glutamate biosynthesis</keyword>
<evidence type="ECO:0000256" key="7">
    <source>
        <dbReference type="ARBA" id="ARBA00009716"/>
    </source>
</evidence>
<comment type="pathway">
    <text evidence="5">Nitrogen metabolism.</text>
</comment>
<dbReference type="GO" id="GO:0046872">
    <property type="term" value="F:metal ion binding"/>
    <property type="evidence" value="ECO:0007669"/>
    <property type="project" value="UniProtKB-KW"/>
</dbReference>
<dbReference type="EMBL" id="CAJPEV010000931">
    <property type="protein sequence ID" value="CAG0889586.1"/>
    <property type="molecule type" value="Genomic_DNA"/>
</dbReference>
<evidence type="ECO:0000313" key="27">
    <source>
        <dbReference type="Proteomes" id="UP000677054"/>
    </source>
</evidence>
<evidence type="ECO:0000259" key="22">
    <source>
        <dbReference type="Pfam" id="PF01645"/>
    </source>
</evidence>
<feature type="domain" description="Dihydroprymidine dehydrogenase" evidence="25">
    <location>
        <begin position="1084"/>
        <end position="1192"/>
    </location>
</feature>
<evidence type="ECO:0000256" key="16">
    <source>
        <dbReference type="ARBA" id="ARBA00023014"/>
    </source>
</evidence>
<dbReference type="InterPro" id="IPR036485">
    <property type="entry name" value="Glu_synth_asu_C_sf"/>
</dbReference>
<evidence type="ECO:0000259" key="23">
    <source>
        <dbReference type="Pfam" id="PF04898"/>
    </source>
</evidence>
<dbReference type="InterPro" id="IPR009051">
    <property type="entry name" value="Helical_ferredxn"/>
</dbReference>
<comment type="similarity">
    <text evidence="7">Belongs to the glutamate synthase family.</text>
</comment>
<evidence type="ECO:0000256" key="12">
    <source>
        <dbReference type="ARBA" id="ARBA00022827"/>
    </source>
</evidence>
<dbReference type="FunFam" id="3.50.50.60:FF:000022">
    <property type="entry name" value="Glutamate synthase [NADH], amyloplastic"/>
    <property type="match status" value="1"/>
</dbReference>
<dbReference type="GO" id="GO:0051538">
    <property type="term" value="F:3 iron, 4 sulfur cluster binding"/>
    <property type="evidence" value="ECO:0007669"/>
    <property type="project" value="UniProtKB-KW"/>
</dbReference>
<feature type="domain" description="Glutamate synthase" evidence="22">
    <location>
        <begin position="531"/>
        <end position="671"/>
    </location>
</feature>
<protein>
    <recommendedName>
        <fullName evidence="19">glutamate synthase (NADH)</fullName>
        <ecNumber evidence="19">1.4.1.14</ecNumber>
    </recommendedName>
</protein>
<dbReference type="GO" id="GO:0097054">
    <property type="term" value="P:L-glutamate biosynthetic process"/>
    <property type="evidence" value="ECO:0007669"/>
    <property type="project" value="UniProtKB-UniPathway"/>
</dbReference>
<comment type="pathway">
    <text evidence="6">Amino-acid biosynthesis; L-glutamate biosynthesis via GLT pathway; L-glutamate from 2-oxoglutarate and L-glutamine (NAD(+) route): step 1/1.</text>
</comment>
<keyword evidence="27" id="KW-1185">Reference proteome</keyword>
<dbReference type="Pfam" id="PF04898">
    <property type="entry name" value="Glu_syn_central"/>
    <property type="match status" value="2"/>
</dbReference>
<evidence type="ECO:0000256" key="1">
    <source>
        <dbReference type="ARBA" id="ARBA00001917"/>
    </source>
</evidence>
<dbReference type="Gene3D" id="2.160.20.60">
    <property type="entry name" value="Glutamate synthase, alpha subunit, C-terminal domain"/>
    <property type="match status" value="1"/>
</dbReference>
<evidence type="ECO:0000256" key="6">
    <source>
        <dbReference type="ARBA" id="ARBA00004944"/>
    </source>
</evidence>
<keyword evidence="8" id="KW-0028">Amino-acid biosynthesis</keyword>
<dbReference type="CDD" id="cd02808">
    <property type="entry name" value="GltS_FMN"/>
    <property type="match status" value="1"/>
</dbReference>
<evidence type="ECO:0000313" key="26">
    <source>
        <dbReference type="EMBL" id="CAD7245709.1"/>
    </source>
</evidence>
<evidence type="ECO:0000256" key="5">
    <source>
        <dbReference type="ARBA" id="ARBA00004909"/>
    </source>
</evidence>
<feature type="domain" description="FAD/NAD(P)-binding" evidence="24">
    <location>
        <begin position="1205"/>
        <end position="1527"/>
    </location>
</feature>
<keyword evidence="12" id="KW-0274">FAD</keyword>
<keyword evidence="10" id="KW-0288">FMN</keyword>
<dbReference type="OrthoDB" id="6334767at2759"/>
<comment type="cofactor">
    <cofactor evidence="3">
        <name>FAD</name>
        <dbReference type="ChEBI" id="CHEBI:57692"/>
    </cofactor>
</comment>
<evidence type="ECO:0000256" key="15">
    <source>
        <dbReference type="ARBA" id="ARBA00023004"/>
    </source>
</evidence>